<evidence type="ECO:0000313" key="3">
    <source>
        <dbReference type="Proteomes" id="UP000019150"/>
    </source>
</evidence>
<dbReference type="RefSeq" id="WP_158436383.1">
    <property type="nucleotide sequence ID" value="NZ_CP006850.1"/>
</dbReference>
<dbReference type="Proteomes" id="UP000019150">
    <property type="component" value="Chromosome"/>
</dbReference>
<evidence type="ECO:0000256" key="1">
    <source>
        <dbReference type="SAM" id="MobiDB-lite"/>
    </source>
</evidence>
<accession>W5TNH7</accession>
<gene>
    <name evidence="2" type="ORF">NONO_c60310</name>
</gene>
<name>W5TNH7_9NOCA</name>
<dbReference type="STRING" id="1415166.NONO_c60310"/>
<feature type="region of interest" description="Disordered" evidence="1">
    <location>
        <begin position="29"/>
        <end position="48"/>
    </location>
</feature>
<dbReference type="EMBL" id="CP006850">
    <property type="protein sequence ID" value="AHH20807.1"/>
    <property type="molecule type" value="Genomic_DNA"/>
</dbReference>
<protein>
    <submittedName>
        <fullName evidence="2">Uncharacterized protein</fullName>
    </submittedName>
</protein>
<evidence type="ECO:0000313" key="2">
    <source>
        <dbReference type="EMBL" id="AHH20807.1"/>
    </source>
</evidence>
<reference evidence="2 3" key="1">
    <citation type="journal article" date="2014" name="Appl. Environ. Microbiol.">
        <title>Insights into the Microbial Degradation of Rubber and Gutta-Percha by Analysis of the Complete Genome of Nocardia nova SH22a.</title>
        <authorList>
            <person name="Luo Q."/>
            <person name="Hiessl S."/>
            <person name="Poehlein A."/>
            <person name="Daniel R."/>
            <person name="Steinbuchel A."/>
        </authorList>
    </citation>
    <scope>NUCLEOTIDE SEQUENCE [LARGE SCALE GENOMIC DNA]</scope>
    <source>
        <strain evidence="2">SH22a</strain>
    </source>
</reference>
<dbReference type="HOGENOM" id="CLU_3155454_0_0_11"/>
<keyword evidence="3" id="KW-1185">Reference proteome</keyword>
<dbReference type="AlphaFoldDB" id="W5TNH7"/>
<proteinExistence type="predicted"/>
<dbReference type="KEGG" id="nno:NONO_c60310"/>
<sequence>MSDPSTRERCGAEFDFFERVVTICVRPSGHSGPHHPCQLAGDEETIDA</sequence>
<dbReference type="PATRIC" id="fig|1415166.3.peg.6205"/>
<organism evidence="2 3">
    <name type="scientific">Nocardia nova SH22a</name>
    <dbReference type="NCBI Taxonomy" id="1415166"/>
    <lineage>
        <taxon>Bacteria</taxon>
        <taxon>Bacillati</taxon>
        <taxon>Actinomycetota</taxon>
        <taxon>Actinomycetes</taxon>
        <taxon>Mycobacteriales</taxon>
        <taxon>Nocardiaceae</taxon>
        <taxon>Nocardia</taxon>
    </lineage>
</organism>